<keyword evidence="3" id="KW-0663">Pyridoxal phosphate</keyword>
<dbReference type="InterPro" id="IPR015424">
    <property type="entry name" value="PyrdxlP-dep_Trfase"/>
</dbReference>
<dbReference type="Pfam" id="PF01212">
    <property type="entry name" value="Beta_elim_lyase"/>
    <property type="match status" value="1"/>
</dbReference>
<evidence type="ECO:0000259" key="5">
    <source>
        <dbReference type="Pfam" id="PF01212"/>
    </source>
</evidence>
<protein>
    <recommendedName>
        <fullName evidence="5">Aromatic amino acid beta-eliminating lyase/threonine aldolase domain-containing protein</fullName>
    </recommendedName>
</protein>
<dbReference type="InterPro" id="IPR001597">
    <property type="entry name" value="ArAA_b-elim_lyase/Thr_aldolase"/>
</dbReference>
<evidence type="ECO:0000256" key="3">
    <source>
        <dbReference type="ARBA" id="ARBA00022898"/>
    </source>
</evidence>
<name>A0ABR4BKR5_9LECA</name>
<dbReference type="EMBL" id="JBHFEH010000002">
    <property type="protein sequence ID" value="KAL2058404.1"/>
    <property type="molecule type" value="Genomic_DNA"/>
</dbReference>
<feature type="compositionally biased region" description="Low complexity" evidence="4">
    <location>
        <begin position="18"/>
        <end position="37"/>
    </location>
</feature>
<proteinExistence type="inferred from homology"/>
<organism evidence="6 7">
    <name type="scientific">Lepraria finkii</name>
    <dbReference type="NCBI Taxonomy" id="1340010"/>
    <lineage>
        <taxon>Eukaryota</taxon>
        <taxon>Fungi</taxon>
        <taxon>Dikarya</taxon>
        <taxon>Ascomycota</taxon>
        <taxon>Pezizomycotina</taxon>
        <taxon>Lecanoromycetes</taxon>
        <taxon>OSLEUM clade</taxon>
        <taxon>Lecanoromycetidae</taxon>
        <taxon>Lecanorales</taxon>
        <taxon>Lecanorineae</taxon>
        <taxon>Stereocaulaceae</taxon>
        <taxon>Lepraria</taxon>
    </lineage>
</organism>
<reference evidence="6 7" key="1">
    <citation type="submission" date="2024-09" db="EMBL/GenBank/DDBJ databases">
        <title>Rethinking Asexuality: The Enigmatic Case of Functional Sexual Genes in Lepraria (Stereocaulaceae).</title>
        <authorList>
            <person name="Doellman M."/>
            <person name="Sun Y."/>
            <person name="Barcenas-Pena A."/>
            <person name="Lumbsch H.T."/>
            <person name="Grewe F."/>
        </authorList>
    </citation>
    <scope>NUCLEOTIDE SEQUENCE [LARGE SCALE GENOMIC DNA]</scope>
    <source>
        <strain evidence="6 7">Grewe 0041</strain>
    </source>
</reference>
<dbReference type="InterPro" id="IPR015421">
    <property type="entry name" value="PyrdxlP-dep_Trfase_major"/>
</dbReference>
<evidence type="ECO:0000256" key="1">
    <source>
        <dbReference type="ARBA" id="ARBA00001933"/>
    </source>
</evidence>
<dbReference type="Gene3D" id="3.40.640.10">
    <property type="entry name" value="Type I PLP-dependent aspartate aminotransferase-like (Major domain)"/>
    <property type="match status" value="1"/>
</dbReference>
<gene>
    <name evidence="6" type="ORF">ABVK25_001132</name>
</gene>
<keyword evidence="7" id="KW-1185">Reference proteome</keyword>
<evidence type="ECO:0000313" key="6">
    <source>
        <dbReference type="EMBL" id="KAL2058404.1"/>
    </source>
</evidence>
<accession>A0ABR4BKR5</accession>
<feature type="domain" description="Aromatic amino acid beta-eliminating lyase/threonine aldolase" evidence="5">
    <location>
        <begin position="45"/>
        <end position="133"/>
    </location>
</feature>
<comment type="similarity">
    <text evidence="2">Belongs to the threonine aldolase family.</text>
</comment>
<dbReference type="PANTHER" id="PTHR48097">
    <property type="entry name" value="L-THREONINE ALDOLASE-RELATED"/>
    <property type="match status" value="1"/>
</dbReference>
<dbReference type="SUPFAM" id="SSF53383">
    <property type="entry name" value="PLP-dependent transferases"/>
    <property type="match status" value="1"/>
</dbReference>
<evidence type="ECO:0000256" key="2">
    <source>
        <dbReference type="ARBA" id="ARBA00006966"/>
    </source>
</evidence>
<dbReference type="Proteomes" id="UP001590951">
    <property type="component" value="Unassembled WGS sequence"/>
</dbReference>
<comment type="caution">
    <text evidence="6">The sequence shown here is derived from an EMBL/GenBank/DDBJ whole genome shotgun (WGS) entry which is preliminary data.</text>
</comment>
<dbReference type="PANTHER" id="PTHR48097:SF9">
    <property type="entry name" value="L-THREONINE ALDOLASE"/>
    <property type="match status" value="1"/>
</dbReference>
<comment type="cofactor">
    <cofactor evidence="1">
        <name>pyridoxal 5'-phosphate</name>
        <dbReference type="ChEBI" id="CHEBI:597326"/>
    </cofactor>
</comment>
<feature type="region of interest" description="Disordered" evidence="4">
    <location>
        <begin position="1"/>
        <end position="39"/>
    </location>
</feature>
<evidence type="ECO:0000256" key="4">
    <source>
        <dbReference type="SAM" id="MobiDB-lite"/>
    </source>
</evidence>
<sequence>MKELEDPHADTNGINGDTSNGQTTVSTSTSSTPTAWSVPGPAAFDFRSDTVTSPTSSMLAATQHCSLLDDVFQEDSTTLSLESYLADLTGKEASLFVMSGTMGNQLSVRTHLGGPPHSVVADARSHVLEWRVGPLGLPSVDIG</sequence>
<evidence type="ECO:0000313" key="7">
    <source>
        <dbReference type="Proteomes" id="UP001590951"/>
    </source>
</evidence>